<dbReference type="AlphaFoldDB" id="A0AAD7AMB6"/>
<dbReference type="EMBL" id="JARIHO010000004">
    <property type="protein sequence ID" value="KAJ7362733.1"/>
    <property type="molecule type" value="Genomic_DNA"/>
</dbReference>
<evidence type="ECO:0000313" key="1">
    <source>
        <dbReference type="EMBL" id="KAJ7362733.1"/>
    </source>
</evidence>
<sequence>MARTQYSSRRFLADEARTLNDQLQDPLVFKAFKMLQKGESTECFIQLYEACLNGQLEKYETFKQLCGVLADVLGREGTDKKFGIRHPKDYLNFMILLRSYGGQSARQHGIIAGQFPAPSSRHLRALVAKSEDSLQNPYLIYENMARMKRLIDTIKYTGPVAVAGDCTKVRKRLTYSPDIGGHILGSVLPFDQCIVENPEEIDAVIAKIMKAKAEASQARAILVKVPLPHIPPQVVALIPTDGKDDAPKILELNLRLLQMAAELNLKVVSFAADGVASVWHTYPAKTSVEKEVNFKFQTQLGVQVKLERQLSQQSTSDRCKSGVAQLRKFNLPILNMLKNQSVQLQIPRTLGRTTSAGDNFN</sequence>
<comment type="caution">
    <text evidence="1">The sequence shown here is derived from an EMBL/GenBank/DDBJ whole genome shotgun (WGS) entry which is preliminary data.</text>
</comment>
<protein>
    <submittedName>
        <fullName evidence="1">Uncharacterized protein</fullName>
    </submittedName>
</protein>
<gene>
    <name evidence="1" type="ORF">DFH08DRAFT_799752</name>
</gene>
<name>A0AAD7AMB6_9AGAR</name>
<accession>A0AAD7AMB6</accession>
<dbReference type="Proteomes" id="UP001218218">
    <property type="component" value="Unassembled WGS sequence"/>
</dbReference>
<keyword evidence="2" id="KW-1185">Reference proteome</keyword>
<reference evidence="1" key="1">
    <citation type="submission" date="2023-03" db="EMBL/GenBank/DDBJ databases">
        <title>Massive genome expansion in bonnet fungi (Mycena s.s.) driven by repeated elements and novel gene families across ecological guilds.</title>
        <authorList>
            <consortium name="Lawrence Berkeley National Laboratory"/>
            <person name="Harder C.B."/>
            <person name="Miyauchi S."/>
            <person name="Viragh M."/>
            <person name="Kuo A."/>
            <person name="Thoen E."/>
            <person name="Andreopoulos B."/>
            <person name="Lu D."/>
            <person name="Skrede I."/>
            <person name="Drula E."/>
            <person name="Henrissat B."/>
            <person name="Morin E."/>
            <person name="Kohler A."/>
            <person name="Barry K."/>
            <person name="LaButti K."/>
            <person name="Morin E."/>
            <person name="Salamov A."/>
            <person name="Lipzen A."/>
            <person name="Mereny Z."/>
            <person name="Hegedus B."/>
            <person name="Baldrian P."/>
            <person name="Stursova M."/>
            <person name="Weitz H."/>
            <person name="Taylor A."/>
            <person name="Grigoriev I.V."/>
            <person name="Nagy L.G."/>
            <person name="Martin F."/>
            <person name="Kauserud H."/>
        </authorList>
    </citation>
    <scope>NUCLEOTIDE SEQUENCE</scope>
    <source>
        <strain evidence="1">CBHHK002</strain>
    </source>
</reference>
<organism evidence="1 2">
    <name type="scientific">Mycena albidolilacea</name>
    <dbReference type="NCBI Taxonomy" id="1033008"/>
    <lineage>
        <taxon>Eukaryota</taxon>
        <taxon>Fungi</taxon>
        <taxon>Dikarya</taxon>
        <taxon>Basidiomycota</taxon>
        <taxon>Agaricomycotina</taxon>
        <taxon>Agaricomycetes</taxon>
        <taxon>Agaricomycetidae</taxon>
        <taxon>Agaricales</taxon>
        <taxon>Marasmiineae</taxon>
        <taxon>Mycenaceae</taxon>
        <taxon>Mycena</taxon>
    </lineage>
</organism>
<proteinExistence type="predicted"/>
<evidence type="ECO:0000313" key="2">
    <source>
        <dbReference type="Proteomes" id="UP001218218"/>
    </source>
</evidence>